<dbReference type="GeneID" id="22571787"/>
<feature type="region of interest" description="Disordered" evidence="1">
    <location>
        <begin position="306"/>
        <end position="337"/>
    </location>
</feature>
<proteinExistence type="predicted"/>
<feature type="region of interest" description="Disordered" evidence="1">
    <location>
        <begin position="1"/>
        <end position="70"/>
    </location>
</feature>
<dbReference type="VEuPathDB" id="TriTrypDB:LPMP_010580"/>
<feature type="compositionally biased region" description="Low complexity" evidence="1">
    <location>
        <begin position="315"/>
        <end position="326"/>
    </location>
</feature>
<dbReference type="EMBL" id="CP009370">
    <property type="protein sequence ID" value="AIN95158.1"/>
    <property type="molecule type" value="Genomic_DNA"/>
</dbReference>
<keyword evidence="3" id="KW-1185">Reference proteome</keyword>
<feature type="compositionally biased region" description="Low complexity" evidence="1">
    <location>
        <begin position="1"/>
        <end position="38"/>
    </location>
</feature>
<gene>
    <name evidence="2" type="ORF">LPMP_010580</name>
</gene>
<dbReference type="RefSeq" id="XP_010696700.1">
    <property type="nucleotide sequence ID" value="XM_010698398.1"/>
</dbReference>
<evidence type="ECO:0000313" key="3">
    <source>
        <dbReference type="Proteomes" id="UP000063063"/>
    </source>
</evidence>
<evidence type="ECO:0000313" key="2">
    <source>
        <dbReference type="EMBL" id="AIN95158.1"/>
    </source>
</evidence>
<evidence type="ECO:0000256" key="1">
    <source>
        <dbReference type="SAM" id="MobiDB-lite"/>
    </source>
</evidence>
<dbReference type="VEuPathDB" id="TriTrypDB:LPAL13_010005500"/>
<organism evidence="2 3">
    <name type="scientific">Leishmania panamensis</name>
    <dbReference type="NCBI Taxonomy" id="5679"/>
    <lineage>
        <taxon>Eukaryota</taxon>
        <taxon>Discoba</taxon>
        <taxon>Euglenozoa</taxon>
        <taxon>Kinetoplastea</taxon>
        <taxon>Metakinetoplastina</taxon>
        <taxon>Trypanosomatida</taxon>
        <taxon>Trypanosomatidae</taxon>
        <taxon>Leishmaniinae</taxon>
        <taxon>Leishmania</taxon>
        <taxon>Leishmania guyanensis species complex</taxon>
    </lineage>
</organism>
<sequence>MSSASKPTGSGSSVTDPLTPLAAASLSSPPAPKLSTPPVAATAAIPSEPATAAVTADNDGAEAQPQRRGWEAVRDGRFRIALTHHYAISDDHTDAAPSTSTDAVQAEHATDAAAALGDKEGRALMCDTPGSEFCATEPHIEVSLEASLVNAINSAYTSTGYPFVVTTGNARGSVYGSFVDLSNPSLGSLELPPSQSIIVAPREASDPGSTPAHDLIEMDTLLAIRWGRGDGIMKTAGTAVPVAAAHGKHTQTAAPTGAAGSPHSPAVARTIAHHLSQYPEGIHGINSSPVLRQILVEGTLPTTLASTPSAPVNTAAQAPASSSAEANVPPLPTSPQSNAPVQHTLVSASTFNHVSVYLVAHQDGKLLYTAPIQSLSASIATRKVTAHQLILVGREEVDMLVTDPFTPPRTMPPKRTRIGFADISVAGEEAAIFFRSKTSRFVDADPGMKTISAAPIRFTVEPHLLLGNQNGDIFVFSLLQERIVQHINYNAGKPNVSAAIASGSNGVGSKLICSPVSCIAEIQNGIEKKITCMVEHAALAKRDRRRSFSTDDITTGLPAATNAAAPSYYDNDVPPSLYAVGFDDGQMLLVCVTCEGGWLLRHFNNQYFGVRPIHSIAVRVPPFYARLWTSHLPPITTAPHGRKRSTNESTGAPVPITTLVTATAALIVLEEHQLIAAISCSGGAIALVRLPGMEIIYSVDPTDYNAVGEILALQWMATMPDHLLTPDILVASGEDDTMTAFQLLEQFLVSAVEGNHHNGNDSVPHLSFTESVVANGRLRILEKKRFHRSWVNRLNLIPVAVPAATANAKVTSRSSSSSSSSGGGGGGGMPQYLGVCLVASSYDHLTSFWPYMFSRQGQGAGAEDGPDSTSAAVLAGCVGGASSREYAGTMRMSFPGGSLPLGRIAAPDRYVLVDGPTTAYPLHSELVIGVAAAGGGTSFFLATVCCRGKVKFWSVQVKV</sequence>
<dbReference type="Proteomes" id="UP000063063">
    <property type="component" value="Chromosome 1"/>
</dbReference>
<accession>A0A088RH38</accession>
<dbReference type="AlphaFoldDB" id="A0A088RH38"/>
<dbReference type="OrthoDB" id="278519at2759"/>
<protein>
    <submittedName>
        <fullName evidence="2">Uncharacterized protein</fullName>
    </submittedName>
</protein>
<dbReference type="KEGG" id="lpan:LPMP_010580"/>
<dbReference type="eggNOG" id="ENOG502QQR6">
    <property type="taxonomic scope" value="Eukaryota"/>
</dbReference>
<reference evidence="2 3" key="1">
    <citation type="journal article" date="2015" name="Sci. Rep.">
        <title>The genome of Leishmania panamensis: insights into genomics of the L. (Viannia) subgenus.</title>
        <authorList>
            <person name="Llanes A."/>
            <person name="Restrepo C.M."/>
            <person name="Vecchio G.D."/>
            <person name="Anguizola F.J."/>
            <person name="Lleonart R."/>
        </authorList>
    </citation>
    <scope>NUCLEOTIDE SEQUENCE [LARGE SCALE GENOMIC DNA]</scope>
    <source>
        <strain evidence="2 3">MHOM/PA/94/PSC-1</strain>
    </source>
</reference>
<name>A0A088RH38_LEIPA</name>